<evidence type="ECO:0000256" key="3">
    <source>
        <dbReference type="ARBA" id="ARBA00012958"/>
    </source>
</evidence>
<keyword evidence="15" id="KW-1207">Sterol metabolism</keyword>
<evidence type="ECO:0000256" key="4">
    <source>
        <dbReference type="ARBA" id="ARBA00022490"/>
    </source>
</evidence>
<keyword evidence="14" id="KW-0443">Lipid metabolism</keyword>
<dbReference type="Proteomes" id="UP000824139">
    <property type="component" value="Unassembled WGS sequence"/>
</dbReference>
<keyword evidence="11" id="KW-0067">ATP-binding</keyword>
<sequence>MADKIIIFSGKQYSGKDTAAKIMLEQMPNFKRCAMGDIIKITYGKEKNLFYEEIEKNKAAYRQDLINLGNWGRSQDPDYWLKKILEQDGDIIVTDVRVAHEYETFKNAGAITIRVEATRETRAGRGELIGEEDVTETGLDNIKDWDYIIDNNGDYENLKIQVENIIKKISRG</sequence>
<dbReference type="GO" id="GO:0004631">
    <property type="term" value="F:phosphomevalonate kinase activity"/>
    <property type="evidence" value="ECO:0007669"/>
    <property type="project" value="UniProtKB-EC"/>
</dbReference>
<evidence type="ECO:0000256" key="9">
    <source>
        <dbReference type="ARBA" id="ARBA00022777"/>
    </source>
</evidence>
<evidence type="ECO:0000256" key="5">
    <source>
        <dbReference type="ARBA" id="ARBA00022516"/>
    </source>
</evidence>
<protein>
    <recommendedName>
        <fullName evidence="17">Phosphomevalonate kinase</fullName>
        <ecNumber evidence="3">2.7.4.2</ecNumber>
    </recommendedName>
</protein>
<keyword evidence="13" id="KW-0756">Sterol biosynthesis</keyword>
<dbReference type="PANTHER" id="PTHR13101">
    <property type="entry name" value="PHOSPHOMEVALONATE KINASE"/>
    <property type="match status" value="1"/>
</dbReference>
<dbReference type="AlphaFoldDB" id="A0A9D1FUP4"/>
<keyword evidence="12" id="KW-0752">Steroid biosynthesis</keyword>
<dbReference type="GO" id="GO:0006695">
    <property type="term" value="P:cholesterol biosynthetic process"/>
    <property type="evidence" value="ECO:0007669"/>
    <property type="project" value="UniProtKB-KW"/>
</dbReference>
<keyword evidence="9" id="KW-0418">Kinase</keyword>
<evidence type="ECO:0000256" key="11">
    <source>
        <dbReference type="ARBA" id="ARBA00022840"/>
    </source>
</evidence>
<accession>A0A9D1FUP4</accession>
<keyword evidence="5" id="KW-0444">Lipid biosynthesis</keyword>
<keyword evidence="8" id="KW-0547">Nucleotide-binding</keyword>
<dbReference type="Gene3D" id="3.40.50.300">
    <property type="entry name" value="P-loop containing nucleotide triphosphate hydrolases"/>
    <property type="match status" value="1"/>
</dbReference>
<evidence type="ECO:0000256" key="10">
    <source>
        <dbReference type="ARBA" id="ARBA00022778"/>
    </source>
</evidence>
<dbReference type="EC" id="2.7.4.2" evidence="3"/>
<proteinExistence type="predicted"/>
<evidence type="ECO:0000256" key="15">
    <source>
        <dbReference type="ARBA" id="ARBA00023166"/>
    </source>
</evidence>
<keyword evidence="7" id="KW-0808">Transferase</keyword>
<dbReference type="PANTHER" id="PTHR13101:SF1">
    <property type="entry name" value="PHOSPHOMEVALONATE KINASE"/>
    <property type="match status" value="1"/>
</dbReference>
<evidence type="ECO:0000256" key="17">
    <source>
        <dbReference type="ARBA" id="ARBA00034549"/>
    </source>
</evidence>
<keyword evidence="16" id="KW-0753">Steroid metabolism</keyword>
<evidence type="ECO:0000256" key="8">
    <source>
        <dbReference type="ARBA" id="ARBA00022741"/>
    </source>
</evidence>
<evidence type="ECO:0000256" key="16">
    <source>
        <dbReference type="ARBA" id="ARBA00023221"/>
    </source>
</evidence>
<evidence type="ECO:0000256" key="14">
    <source>
        <dbReference type="ARBA" id="ARBA00023098"/>
    </source>
</evidence>
<evidence type="ECO:0000256" key="13">
    <source>
        <dbReference type="ARBA" id="ARBA00023011"/>
    </source>
</evidence>
<dbReference type="InterPro" id="IPR005919">
    <property type="entry name" value="Pmev_kin_anim"/>
</dbReference>
<evidence type="ECO:0000256" key="2">
    <source>
        <dbReference type="ARBA" id="ARBA00005017"/>
    </source>
</evidence>
<reference evidence="18" key="2">
    <citation type="journal article" date="2021" name="PeerJ">
        <title>Extensive microbial diversity within the chicken gut microbiome revealed by metagenomics and culture.</title>
        <authorList>
            <person name="Gilroy R."/>
            <person name="Ravi A."/>
            <person name="Getino M."/>
            <person name="Pursley I."/>
            <person name="Horton D.L."/>
            <person name="Alikhan N.F."/>
            <person name="Baker D."/>
            <person name="Gharbi K."/>
            <person name="Hall N."/>
            <person name="Watson M."/>
            <person name="Adriaenssens E.M."/>
            <person name="Foster-Nyarko E."/>
            <person name="Jarju S."/>
            <person name="Secka A."/>
            <person name="Antonio M."/>
            <person name="Oren A."/>
            <person name="Chaudhuri R.R."/>
            <person name="La Ragione R."/>
            <person name="Hildebrand F."/>
            <person name="Pallen M.J."/>
        </authorList>
    </citation>
    <scope>NUCLEOTIDE SEQUENCE</scope>
    <source>
        <strain evidence="18">CHK152-2994</strain>
    </source>
</reference>
<gene>
    <name evidence="18" type="ORF">IAD41_02390</name>
</gene>
<evidence type="ECO:0000313" key="19">
    <source>
        <dbReference type="Proteomes" id="UP000824139"/>
    </source>
</evidence>
<evidence type="ECO:0000256" key="1">
    <source>
        <dbReference type="ARBA" id="ARBA00004514"/>
    </source>
</evidence>
<organism evidence="18 19">
    <name type="scientific">Candidatus Scatenecus faecavium</name>
    <dbReference type="NCBI Taxonomy" id="2840915"/>
    <lineage>
        <taxon>Bacteria</taxon>
        <taxon>Candidatus Scatenecus</taxon>
    </lineage>
</organism>
<keyword evidence="6" id="KW-0153">Cholesterol metabolism</keyword>
<comment type="pathway">
    <text evidence="2">Isoprenoid biosynthesis; isopentenyl diphosphate biosynthesis via mevalonate pathway; isopentenyl diphosphate from (R)-mevalonate: step 2/3.</text>
</comment>
<name>A0A9D1FUP4_9BACT</name>
<dbReference type="EMBL" id="DVJO01000051">
    <property type="protein sequence ID" value="HIS82439.1"/>
    <property type="molecule type" value="Genomic_DNA"/>
</dbReference>
<keyword evidence="4" id="KW-0963">Cytoplasm</keyword>
<dbReference type="SUPFAM" id="SSF52540">
    <property type="entry name" value="P-loop containing nucleoside triphosphate hydrolases"/>
    <property type="match status" value="1"/>
</dbReference>
<comment type="subcellular location">
    <subcellularLocation>
        <location evidence="1">Cytoplasm</location>
        <location evidence="1">Cytosol</location>
    </subcellularLocation>
</comment>
<dbReference type="GO" id="GO:0005524">
    <property type="term" value="F:ATP binding"/>
    <property type="evidence" value="ECO:0007669"/>
    <property type="project" value="UniProtKB-KW"/>
</dbReference>
<keyword evidence="10" id="KW-0152">Cholesterol biosynthesis</keyword>
<dbReference type="GO" id="GO:0019287">
    <property type="term" value="P:isopentenyl diphosphate biosynthetic process, mevalonate pathway"/>
    <property type="evidence" value="ECO:0007669"/>
    <property type="project" value="TreeGrafter"/>
</dbReference>
<evidence type="ECO:0000313" key="18">
    <source>
        <dbReference type="EMBL" id="HIS82439.1"/>
    </source>
</evidence>
<dbReference type="GO" id="GO:0005829">
    <property type="term" value="C:cytosol"/>
    <property type="evidence" value="ECO:0007669"/>
    <property type="project" value="UniProtKB-SubCell"/>
</dbReference>
<evidence type="ECO:0000256" key="6">
    <source>
        <dbReference type="ARBA" id="ARBA00022548"/>
    </source>
</evidence>
<reference evidence="18" key="1">
    <citation type="submission" date="2020-10" db="EMBL/GenBank/DDBJ databases">
        <authorList>
            <person name="Gilroy R."/>
        </authorList>
    </citation>
    <scope>NUCLEOTIDE SEQUENCE</scope>
    <source>
        <strain evidence="18">CHK152-2994</strain>
    </source>
</reference>
<dbReference type="Pfam" id="PF04275">
    <property type="entry name" value="P-mevalo_kinase"/>
    <property type="match status" value="1"/>
</dbReference>
<comment type="caution">
    <text evidence="18">The sequence shown here is derived from an EMBL/GenBank/DDBJ whole genome shotgun (WGS) entry which is preliminary data.</text>
</comment>
<evidence type="ECO:0000256" key="7">
    <source>
        <dbReference type="ARBA" id="ARBA00022679"/>
    </source>
</evidence>
<evidence type="ECO:0000256" key="12">
    <source>
        <dbReference type="ARBA" id="ARBA00022955"/>
    </source>
</evidence>
<dbReference type="InterPro" id="IPR027417">
    <property type="entry name" value="P-loop_NTPase"/>
</dbReference>